<feature type="transmembrane region" description="Helical" evidence="1">
    <location>
        <begin position="88"/>
        <end position="105"/>
    </location>
</feature>
<gene>
    <name evidence="2" type="ORF">G5B37_04485</name>
</gene>
<sequence>MTDLSLYIADGLTIISIILALLYSIGFTRQSKAYTFFTLYLLLVAVIQIVMYIYAYKKLNSIFFFHYYFVGQFILLSLFYRQLLKSRLIVWILIVVLIGLGGYYAVNPAIFNQYHTIGVSITQSIIVVYALLYYYKSLSGHNLFLLVNTGILLYFLTSILLFASGNLILDLNLPKETQRYIGIINQFLYFIFLVLVFVEWFRNYRSSK</sequence>
<keyword evidence="1" id="KW-0472">Membrane</keyword>
<feature type="transmembrane region" description="Helical" evidence="1">
    <location>
        <begin position="183"/>
        <end position="201"/>
    </location>
</feature>
<accession>A0A6G6GKA5</accession>
<feature type="transmembrane region" description="Helical" evidence="1">
    <location>
        <begin position="62"/>
        <end position="81"/>
    </location>
</feature>
<feature type="transmembrane region" description="Helical" evidence="1">
    <location>
        <begin position="6"/>
        <end position="25"/>
    </location>
</feature>
<keyword evidence="1" id="KW-0812">Transmembrane</keyword>
<evidence type="ECO:0000256" key="1">
    <source>
        <dbReference type="SAM" id="Phobius"/>
    </source>
</evidence>
<feature type="transmembrane region" description="Helical" evidence="1">
    <location>
        <begin position="142"/>
        <end position="163"/>
    </location>
</feature>
<keyword evidence="3" id="KW-1185">Reference proteome</keyword>
<name>A0A6G6GKA5_9FLAO</name>
<dbReference type="Proteomes" id="UP000505306">
    <property type="component" value="Chromosome"/>
</dbReference>
<reference evidence="2 3" key="1">
    <citation type="submission" date="2020-02" db="EMBL/GenBank/DDBJ databases">
        <title>Complete genome sequence of Flavobacteriaceae bacterium.</title>
        <authorList>
            <person name="Kim S.-J."/>
            <person name="Kim Y.-S."/>
            <person name="Kim K.-H."/>
        </authorList>
    </citation>
    <scope>NUCLEOTIDE SEQUENCE [LARGE SCALE GENOMIC DNA]</scope>
    <source>
        <strain evidence="2 3">RR4-40</strain>
    </source>
</reference>
<evidence type="ECO:0000313" key="3">
    <source>
        <dbReference type="Proteomes" id="UP000505306"/>
    </source>
</evidence>
<dbReference type="KEGG" id="mgel:G5B37_04485"/>
<dbReference type="EMBL" id="CP049057">
    <property type="protein sequence ID" value="QIE58843.1"/>
    <property type="molecule type" value="Genomic_DNA"/>
</dbReference>
<dbReference type="AlphaFoldDB" id="A0A6G6GKA5"/>
<protein>
    <submittedName>
        <fullName evidence="2">Uncharacterized protein</fullName>
    </submittedName>
</protein>
<evidence type="ECO:0000313" key="2">
    <source>
        <dbReference type="EMBL" id="QIE58843.1"/>
    </source>
</evidence>
<feature type="transmembrane region" description="Helical" evidence="1">
    <location>
        <begin position="117"/>
        <end position="135"/>
    </location>
</feature>
<dbReference type="RefSeq" id="WP_164678872.1">
    <property type="nucleotide sequence ID" value="NZ_CP049057.1"/>
</dbReference>
<organism evidence="2 3">
    <name type="scientific">Rasiella rasia</name>
    <dbReference type="NCBI Taxonomy" id="2744027"/>
    <lineage>
        <taxon>Bacteria</taxon>
        <taxon>Pseudomonadati</taxon>
        <taxon>Bacteroidota</taxon>
        <taxon>Flavobacteriia</taxon>
        <taxon>Flavobacteriales</taxon>
        <taxon>Flavobacteriaceae</taxon>
        <taxon>Rasiella</taxon>
    </lineage>
</organism>
<feature type="transmembrane region" description="Helical" evidence="1">
    <location>
        <begin position="37"/>
        <end position="56"/>
    </location>
</feature>
<proteinExistence type="predicted"/>
<keyword evidence="1" id="KW-1133">Transmembrane helix</keyword>